<dbReference type="Proteomes" id="UP001154282">
    <property type="component" value="Unassembled WGS sequence"/>
</dbReference>
<protein>
    <recommendedName>
        <fullName evidence="6">Late embryogenesis abundant protein LEA-2 subgroup domain-containing protein</fullName>
    </recommendedName>
</protein>
<proteinExistence type="predicted"/>
<keyword evidence="4 5" id="KW-0472">Membrane</keyword>
<comment type="caution">
    <text evidence="7">The sequence shown here is derived from an EMBL/GenBank/DDBJ whole genome shotgun (WGS) entry which is preliminary data.</text>
</comment>
<dbReference type="AlphaFoldDB" id="A0AAV0QID8"/>
<evidence type="ECO:0000256" key="1">
    <source>
        <dbReference type="ARBA" id="ARBA00004167"/>
    </source>
</evidence>
<evidence type="ECO:0000256" key="4">
    <source>
        <dbReference type="ARBA" id="ARBA00023136"/>
    </source>
</evidence>
<dbReference type="GO" id="GO:0005886">
    <property type="term" value="C:plasma membrane"/>
    <property type="evidence" value="ECO:0007669"/>
    <property type="project" value="TreeGrafter"/>
</dbReference>
<dbReference type="GO" id="GO:0098542">
    <property type="term" value="P:defense response to other organism"/>
    <property type="evidence" value="ECO:0007669"/>
    <property type="project" value="InterPro"/>
</dbReference>
<gene>
    <name evidence="7" type="ORF">LITE_LOCUS43050</name>
</gene>
<feature type="transmembrane region" description="Helical" evidence="5">
    <location>
        <begin position="20"/>
        <end position="45"/>
    </location>
</feature>
<dbReference type="Pfam" id="PF03168">
    <property type="entry name" value="LEA_2"/>
    <property type="match status" value="1"/>
</dbReference>
<feature type="domain" description="Late embryogenesis abundant protein LEA-2 subgroup" evidence="6">
    <location>
        <begin position="78"/>
        <end position="180"/>
    </location>
</feature>
<accession>A0AAV0QID8</accession>
<reference evidence="7" key="1">
    <citation type="submission" date="2022-08" db="EMBL/GenBank/DDBJ databases">
        <authorList>
            <person name="Gutierrez-Valencia J."/>
        </authorList>
    </citation>
    <scope>NUCLEOTIDE SEQUENCE</scope>
</reference>
<keyword evidence="2 5" id="KW-0812">Transmembrane</keyword>
<dbReference type="PANTHER" id="PTHR31415:SF166">
    <property type="entry name" value="LATE EMBRYOGENESIS ABUNDANT (LEA) HYDROXYPROLINE-RICH GLYCOPROTEIN FAMILY"/>
    <property type="match status" value="1"/>
</dbReference>
<evidence type="ECO:0000256" key="3">
    <source>
        <dbReference type="ARBA" id="ARBA00022989"/>
    </source>
</evidence>
<evidence type="ECO:0000313" key="7">
    <source>
        <dbReference type="EMBL" id="CAI0544059.1"/>
    </source>
</evidence>
<comment type="subcellular location">
    <subcellularLocation>
        <location evidence="1">Membrane</location>
        <topology evidence="1">Single-pass membrane protein</topology>
    </subcellularLocation>
</comment>
<keyword evidence="8" id="KW-1185">Reference proteome</keyword>
<dbReference type="EMBL" id="CAMGYJ010000009">
    <property type="protein sequence ID" value="CAI0544059.1"/>
    <property type="molecule type" value="Genomic_DNA"/>
</dbReference>
<keyword evidence="3 5" id="KW-1133">Transmembrane helix</keyword>
<sequence>MCKKECGHDSDDGEDNKSAAMRYVIMAAVALVIIGLTVLIMWAVLRPKKPTFLLQDATLYAFNLTNSNLFLTTTLQVTLSSRNPNRRVGVDYTRLGIYASYRNQQITLATELPQGYLGTKDVTMWSPFLYGETVPVSPNLVQAVGQDLAAGVVIVNVKVYGRVRWKVGSWLSGKYHLAVNCPAYLRSAAGGGGGGGLVAVGGGAGVKYQFDHGCNVEVSA</sequence>
<dbReference type="PANTHER" id="PTHR31415">
    <property type="entry name" value="OS05G0367900 PROTEIN"/>
    <property type="match status" value="1"/>
</dbReference>
<evidence type="ECO:0000256" key="5">
    <source>
        <dbReference type="SAM" id="Phobius"/>
    </source>
</evidence>
<name>A0AAV0QID8_9ROSI</name>
<dbReference type="GO" id="GO:0009506">
    <property type="term" value="C:plasmodesma"/>
    <property type="evidence" value="ECO:0007669"/>
    <property type="project" value="TreeGrafter"/>
</dbReference>
<organism evidence="7 8">
    <name type="scientific">Linum tenue</name>
    <dbReference type="NCBI Taxonomy" id="586396"/>
    <lineage>
        <taxon>Eukaryota</taxon>
        <taxon>Viridiplantae</taxon>
        <taxon>Streptophyta</taxon>
        <taxon>Embryophyta</taxon>
        <taxon>Tracheophyta</taxon>
        <taxon>Spermatophyta</taxon>
        <taxon>Magnoliopsida</taxon>
        <taxon>eudicotyledons</taxon>
        <taxon>Gunneridae</taxon>
        <taxon>Pentapetalae</taxon>
        <taxon>rosids</taxon>
        <taxon>fabids</taxon>
        <taxon>Malpighiales</taxon>
        <taxon>Linaceae</taxon>
        <taxon>Linum</taxon>
    </lineage>
</organism>
<evidence type="ECO:0000256" key="2">
    <source>
        <dbReference type="ARBA" id="ARBA00022692"/>
    </source>
</evidence>
<evidence type="ECO:0000259" key="6">
    <source>
        <dbReference type="Pfam" id="PF03168"/>
    </source>
</evidence>
<evidence type="ECO:0000313" key="8">
    <source>
        <dbReference type="Proteomes" id="UP001154282"/>
    </source>
</evidence>
<dbReference type="InterPro" id="IPR004864">
    <property type="entry name" value="LEA_2"/>
</dbReference>
<dbReference type="InterPro" id="IPR044839">
    <property type="entry name" value="NDR1-like"/>
</dbReference>